<comment type="caution">
    <text evidence="2">The sequence shown here is derived from an EMBL/GenBank/DDBJ whole genome shotgun (WGS) entry which is preliminary data.</text>
</comment>
<evidence type="ECO:0000313" key="3">
    <source>
        <dbReference type="Proteomes" id="UP001165584"/>
    </source>
</evidence>
<keyword evidence="3" id="KW-1185">Reference proteome</keyword>
<accession>A0ABT2GUX4</accession>
<sequence>MSDLIRTARARSGMSIYDLAPRLGVTAGAVSQLERSERAGTIKLASLERALDALGERLHISTTPATMAEKHLMSARSAARAIDAELKAADPAAALRLTTQAIDHFRRADSENEIADFLKKPPAISDPRWDTLFATAVAWDAARRGITPPRWTMKPALEREWVPGPDSGYSARYVELIKSTAEPEFLERGIVIREKDLTAA</sequence>
<dbReference type="SMART" id="SM00530">
    <property type="entry name" value="HTH_XRE"/>
    <property type="match status" value="1"/>
</dbReference>
<dbReference type="CDD" id="cd00093">
    <property type="entry name" value="HTH_XRE"/>
    <property type="match status" value="1"/>
</dbReference>
<reference evidence="2" key="1">
    <citation type="submission" date="2022-08" db="EMBL/GenBank/DDBJ databases">
        <authorList>
            <person name="Deng Y."/>
            <person name="Han X.-F."/>
            <person name="Zhang Y.-Q."/>
        </authorList>
    </citation>
    <scope>NUCLEOTIDE SEQUENCE</scope>
    <source>
        <strain evidence="2">CPCC 205763</strain>
    </source>
</reference>
<dbReference type="Gene3D" id="1.10.260.40">
    <property type="entry name" value="lambda repressor-like DNA-binding domains"/>
    <property type="match status" value="1"/>
</dbReference>
<evidence type="ECO:0000313" key="2">
    <source>
        <dbReference type="EMBL" id="MCS5720014.1"/>
    </source>
</evidence>
<dbReference type="RefSeq" id="WP_259509719.1">
    <property type="nucleotide sequence ID" value="NZ_JANLCM010000002.1"/>
</dbReference>
<protein>
    <submittedName>
        <fullName evidence="2">Helix-turn-helix domain-containing protein</fullName>
    </submittedName>
</protein>
<dbReference type="Proteomes" id="UP001165584">
    <property type="component" value="Unassembled WGS sequence"/>
</dbReference>
<dbReference type="Pfam" id="PF01381">
    <property type="entry name" value="HTH_3"/>
    <property type="match status" value="1"/>
</dbReference>
<dbReference type="PROSITE" id="PS50943">
    <property type="entry name" value="HTH_CROC1"/>
    <property type="match status" value="1"/>
</dbReference>
<gene>
    <name evidence="2" type="ORF">N1027_17930</name>
</gene>
<dbReference type="EMBL" id="JANLCM010000002">
    <property type="protein sequence ID" value="MCS5720014.1"/>
    <property type="molecule type" value="Genomic_DNA"/>
</dbReference>
<organism evidence="2 3">
    <name type="scientific">Herbiconiux aconitum</name>
    <dbReference type="NCBI Taxonomy" id="2970913"/>
    <lineage>
        <taxon>Bacteria</taxon>
        <taxon>Bacillati</taxon>
        <taxon>Actinomycetota</taxon>
        <taxon>Actinomycetes</taxon>
        <taxon>Micrococcales</taxon>
        <taxon>Microbacteriaceae</taxon>
        <taxon>Herbiconiux</taxon>
    </lineage>
</organism>
<dbReference type="InterPro" id="IPR001387">
    <property type="entry name" value="Cro/C1-type_HTH"/>
</dbReference>
<dbReference type="InterPro" id="IPR010982">
    <property type="entry name" value="Lambda_DNA-bd_dom_sf"/>
</dbReference>
<feature type="domain" description="HTH cro/C1-type" evidence="1">
    <location>
        <begin position="5"/>
        <end position="58"/>
    </location>
</feature>
<proteinExistence type="predicted"/>
<dbReference type="SUPFAM" id="SSF47413">
    <property type="entry name" value="lambda repressor-like DNA-binding domains"/>
    <property type="match status" value="1"/>
</dbReference>
<name>A0ABT2GUX4_9MICO</name>
<evidence type="ECO:0000259" key="1">
    <source>
        <dbReference type="PROSITE" id="PS50943"/>
    </source>
</evidence>